<dbReference type="EMBL" id="BMAT01010758">
    <property type="protein sequence ID" value="GFR60083.1"/>
    <property type="molecule type" value="Genomic_DNA"/>
</dbReference>
<protein>
    <submittedName>
        <fullName evidence="1">Uncharacterized protein</fullName>
    </submittedName>
</protein>
<evidence type="ECO:0000313" key="2">
    <source>
        <dbReference type="Proteomes" id="UP000762676"/>
    </source>
</evidence>
<dbReference type="AlphaFoldDB" id="A0AAV4EG65"/>
<sequence>MAHRSPKHLSRNWFKIAQQACGPAPFQLVNPGRCKTKVPEGYTYECFNSKGQPTVWSTIRHFESARVVTFWKFPEQQDKQFLEMSSLDRMLYIASLKLSCEPDLYNTNVQKQPVETDNELVYVGNTSFKIRSNLFMSPALERVAHQDISLVFIDPETKRPSMPATWWKEKYAPYSLPGGLDSSVGRGLAPWPRGRGFEPQPSTVRAPTGWVSVSIM</sequence>
<organism evidence="1 2">
    <name type="scientific">Elysia marginata</name>
    <dbReference type="NCBI Taxonomy" id="1093978"/>
    <lineage>
        <taxon>Eukaryota</taxon>
        <taxon>Metazoa</taxon>
        <taxon>Spiralia</taxon>
        <taxon>Lophotrochozoa</taxon>
        <taxon>Mollusca</taxon>
        <taxon>Gastropoda</taxon>
        <taxon>Heterobranchia</taxon>
        <taxon>Euthyneura</taxon>
        <taxon>Panpulmonata</taxon>
        <taxon>Sacoglossa</taxon>
        <taxon>Placobranchoidea</taxon>
        <taxon>Plakobranchidae</taxon>
        <taxon>Elysia</taxon>
    </lineage>
</organism>
<evidence type="ECO:0000313" key="1">
    <source>
        <dbReference type="EMBL" id="GFR60083.1"/>
    </source>
</evidence>
<comment type="caution">
    <text evidence="1">The sequence shown here is derived from an EMBL/GenBank/DDBJ whole genome shotgun (WGS) entry which is preliminary data.</text>
</comment>
<keyword evidence="2" id="KW-1185">Reference proteome</keyword>
<accession>A0AAV4EG65</accession>
<dbReference type="Proteomes" id="UP000762676">
    <property type="component" value="Unassembled WGS sequence"/>
</dbReference>
<reference evidence="1 2" key="1">
    <citation type="journal article" date="2021" name="Elife">
        <title>Chloroplast acquisition without the gene transfer in kleptoplastic sea slugs, Plakobranchus ocellatus.</title>
        <authorList>
            <person name="Maeda T."/>
            <person name="Takahashi S."/>
            <person name="Yoshida T."/>
            <person name="Shimamura S."/>
            <person name="Takaki Y."/>
            <person name="Nagai Y."/>
            <person name="Toyoda A."/>
            <person name="Suzuki Y."/>
            <person name="Arimoto A."/>
            <person name="Ishii H."/>
            <person name="Satoh N."/>
            <person name="Nishiyama T."/>
            <person name="Hasebe M."/>
            <person name="Maruyama T."/>
            <person name="Minagawa J."/>
            <person name="Obokata J."/>
            <person name="Shigenobu S."/>
        </authorList>
    </citation>
    <scope>NUCLEOTIDE SEQUENCE [LARGE SCALE GENOMIC DNA]</scope>
</reference>
<proteinExistence type="predicted"/>
<name>A0AAV4EG65_9GAST</name>
<gene>
    <name evidence="1" type="ORF">ElyMa_005399100</name>
</gene>